<dbReference type="InterPro" id="IPR051782">
    <property type="entry name" value="ABC_Transporter_VariousFunc"/>
</dbReference>
<dbReference type="KEGG" id="schi:SCHIN_v1c05750"/>
<dbReference type="PANTHER" id="PTHR42939">
    <property type="entry name" value="ABC TRANSPORTER ATP-BINDING PROTEIN ALBC-RELATED"/>
    <property type="match status" value="1"/>
</dbReference>
<keyword evidence="6" id="KW-1185">Reference proteome</keyword>
<dbReference type="GO" id="GO:0016887">
    <property type="term" value="F:ATP hydrolysis activity"/>
    <property type="evidence" value="ECO:0007669"/>
    <property type="project" value="InterPro"/>
</dbReference>
<dbReference type="CDD" id="cd03230">
    <property type="entry name" value="ABC_DR_subfamily_A"/>
    <property type="match status" value="1"/>
</dbReference>
<evidence type="ECO:0000313" key="5">
    <source>
        <dbReference type="EMBL" id="QEH61772.1"/>
    </source>
</evidence>
<dbReference type="GO" id="GO:0005524">
    <property type="term" value="F:ATP binding"/>
    <property type="evidence" value="ECO:0007669"/>
    <property type="project" value="UniProtKB-KW"/>
</dbReference>
<dbReference type="InterPro" id="IPR003593">
    <property type="entry name" value="AAA+_ATPase"/>
</dbReference>
<gene>
    <name evidence="5" type="ORF">SCHIN_v1c05750</name>
</gene>
<evidence type="ECO:0000259" key="4">
    <source>
        <dbReference type="PROSITE" id="PS50893"/>
    </source>
</evidence>
<dbReference type="InterPro" id="IPR027417">
    <property type="entry name" value="P-loop_NTPase"/>
</dbReference>
<dbReference type="PANTHER" id="PTHR42939:SF1">
    <property type="entry name" value="ABC TRANSPORTER ATP-BINDING PROTEIN ALBC-RELATED"/>
    <property type="match status" value="1"/>
</dbReference>
<dbReference type="Pfam" id="PF00005">
    <property type="entry name" value="ABC_tran"/>
    <property type="match status" value="1"/>
</dbReference>
<keyword evidence="1" id="KW-0813">Transport</keyword>
<dbReference type="InterPro" id="IPR017871">
    <property type="entry name" value="ABC_transporter-like_CS"/>
</dbReference>
<evidence type="ECO:0000256" key="2">
    <source>
        <dbReference type="ARBA" id="ARBA00022741"/>
    </source>
</evidence>
<dbReference type="PROSITE" id="PS50893">
    <property type="entry name" value="ABC_TRANSPORTER_2"/>
    <property type="match status" value="1"/>
</dbReference>
<dbReference type="PROSITE" id="PS00211">
    <property type="entry name" value="ABC_TRANSPORTER_1"/>
    <property type="match status" value="1"/>
</dbReference>
<dbReference type="SUPFAM" id="SSF52540">
    <property type="entry name" value="P-loop containing nucleoside triphosphate hydrolases"/>
    <property type="match status" value="1"/>
</dbReference>
<proteinExistence type="predicted"/>
<reference evidence="5 6" key="1">
    <citation type="submission" date="2019-08" db="EMBL/GenBank/DDBJ databases">
        <title>Complete genome sequence of Spiroplasma chinense CCH (DSM 19755).</title>
        <authorList>
            <person name="Shen H.-Y."/>
            <person name="Lin Y.-C."/>
            <person name="Chou L."/>
            <person name="Kuo C.-H."/>
        </authorList>
    </citation>
    <scope>NUCLEOTIDE SEQUENCE [LARGE SCALE GENOMIC DNA]</scope>
    <source>
        <strain evidence="5 6">CCH</strain>
    </source>
</reference>
<dbReference type="EMBL" id="CP043026">
    <property type="protein sequence ID" value="QEH61772.1"/>
    <property type="molecule type" value="Genomic_DNA"/>
</dbReference>
<evidence type="ECO:0000256" key="3">
    <source>
        <dbReference type="ARBA" id="ARBA00022840"/>
    </source>
</evidence>
<dbReference type="Proteomes" id="UP000323144">
    <property type="component" value="Chromosome"/>
</dbReference>
<organism evidence="5 6">
    <name type="scientific">Spiroplasma chinense</name>
    <dbReference type="NCBI Taxonomy" id="216932"/>
    <lineage>
        <taxon>Bacteria</taxon>
        <taxon>Bacillati</taxon>
        <taxon>Mycoplasmatota</taxon>
        <taxon>Mollicutes</taxon>
        <taxon>Entomoplasmatales</taxon>
        <taxon>Spiroplasmataceae</taxon>
        <taxon>Spiroplasma</taxon>
    </lineage>
</organism>
<dbReference type="AlphaFoldDB" id="A0A5B9Y6R1"/>
<dbReference type="RefSeq" id="WP_166508157.1">
    <property type="nucleotide sequence ID" value="NZ_CP043026.1"/>
</dbReference>
<evidence type="ECO:0000313" key="6">
    <source>
        <dbReference type="Proteomes" id="UP000323144"/>
    </source>
</evidence>
<accession>A0A5B9Y6R1</accession>
<feature type="domain" description="ABC transporter" evidence="4">
    <location>
        <begin position="2"/>
        <end position="228"/>
    </location>
</feature>
<keyword evidence="3 5" id="KW-0067">ATP-binding</keyword>
<sequence>MIKIENITKDFGNDAGNFGISLSIKEGEIYGIMGANGSGKSTLLRQILGFLKPDSGEIYVNNKDPFNNSQILMSYIGYIPGELSLFNTITGISYLKICANLKGNVDWSFVEKLINFFKLDVNKKIKKMSSGMKQKLAIISALMHKPKILVLDEPTRGLDISATEQFKEIILIFKNEFKSTIIFCSHVFDEINDTCDKVIFINQGRFVKEFLIDENSNFKVIKEEFLLMNKIQEAKELF</sequence>
<dbReference type="InterPro" id="IPR003439">
    <property type="entry name" value="ABC_transporter-like_ATP-bd"/>
</dbReference>
<evidence type="ECO:0000256" key="1">
    <source>
        <dbReference type="ARBA" id="ARBA00022448"/>
    </source>
</evidence>
<dbReference type="SMART" id="SM00382">
    <property type="entry name" value="AAA"/>
    <property type="match status" value="1"/>
</dbReference>
<dbReference type="Gene3D" id="3.40.50.300">
    <property type="entry name" value="P-loop containing nucleotide triphosphate hydrolases"/>
    <property type="match status" value="1"/>
</dbReference>
<protein>
    <submittedName>
        <fullName evidence="5">ABC transporter ATP-binding protein</fullName>
    </submittedName>
</protein>
<name>A0A5B9Y6R1_9MOLU</name>
<keyword evidence="2" id="KW-0547">Nucleotide-binding</keyword>